<feature type="compositionally biased region" description="Basic and acidic residues" evidence="1">
    <location>
        <begin position="1"/>
        <end position="14"/>
    </location>
</feature>
<evidence type="ECO:0000256" key="2">
    <source>
        <dbReference type="SAM" id="Phobius"/>
    </source>
</evidence>
<evidence type="ECO:0000259" key="3">
    <source>
        <dbReference type="Pfam" id="PF09925"/>
    </source>
</evidence>
<feature type="region of interest" description="Disordered" evidence="1">
    <location>
        <begin position="1"/>
        <end position="21"/>
    </location>
</feature>
<feature type="transmembrane region" description="Helical" evidence="2">
    <location>
        <begin position="182"/>
        <end position="200"/>
    </location>
</feature>
<feature type="region of interest" description="Disordered" evidence="1">
    <location>
        <begin position="339"/>
        <end position="360"/>
    </location>
</feature>
<reference evidence="5" key="1">
    <citation type="submission" date="2016-10" db="EMBL/GenBank/DDBJ databases">
        <authorList>
            <person name="Varghese N."/>
            <person name="Submissions S."/>
        </authorList>
    </citation>
    <scope>NUCLEOTIDE SEQUENCE [LARGE SCALE GENOMIC DNA]</scope>
    <source>
        <strain evidence="5">DSM 45460</strain>
    </source>
</reference>
<feature type="domain" description="DUF2157" evidence="3">
    <location>
        <begin position="30"/>
        <end position="147"/>
    </location>
</feature>
<protein>
    <submittedName>
        <fullName evidence="4">Predicted membrane protein</fullName>
    </submittedName>
</protein>
<dbReference type="Proteomes" id="UP000199213">
    <property type="component" value="Unassembled WGS sequence"/>
</dbReference>
<evidence type="ECO:0000313" key="5">
    <source>
        <dbReference type="Proteomes" id="UP000199213"/>
    </source>
</evidence>
<evidence type="ECO:0000256" key="1">
    <source>
        <dbReference type="SAM" id="MobiDB-lite"/>
    </source>
</evidence>
<dbReference type="InterPro" id="IPR018677">
    <property type="entry name" value="DUF2157"/>
</dbReference>
<keyword evidence="2" id="KW-0812">Transmembrane</keyword>
<feature type="transmembrane region" description="Helical" evidence="2">
    <location>
        <begin position="134"/>
        <end position="152"/>
    </location>
</feature>
<feature type="transmembrane region" description="Helical" evidence="2">
    <location>
        <begin position="220"/>
        <end position="236"/>
    </location>
</feature>
<feature type="transmembrane region" description="Helical" evidence="2">
    <location>
        <begin position="243"/>
        <end position="261"/>
    </location>
</feature>
<proteinExistence type="predicted"/>
<feature type="transmembrane region" description="Helical" evidence="2">
    <location>
        <begin position="65"/>
        <end position="82"/>
    </location>
</feature>
<feature type="transmembrane region" description="Helical" evidence="2">
    <location>
        <begin position="314"/>
        <end position="336"/>
    </location>
</feature>
<feature type="transmembrane region" description="Helical" evidence="2">
    <location>
        <begin position="267"/>
        <end position="285"/>
    </location>
</feature>
<feature type="transmembrane region" description="Helical" evidence="2">
    <location>
        <begin position="290"/>
        <end position="308"/>
    </location>
</feature>
<gene>
    <name evidence="4" type="ORF">SAMN04487820_10593</name>
</gene>
<feature type="transmembrane region" description="Helical" evidence="2">
    <location>
        <begin position="94"/>
        <end position="113"/>
    </location>
</feature>
<dbReference type="AlphaFoldDB" id="A0A1G8ZRF5"/>
<dbReference type="Pfam" id="PF09925">
    <property type="entry name" value="DUF2157"/>
    <property type="match status" value="1"/>
</dbReference>
<accession>A0A1G8ZRF5</accession>
<keyword evidence="2" id="KW-0472">Membrane</keyword>
<feature type="transmembrane region" description="Helical" evidence="2">
    <location>
        <begin position="158"/>
        <end position="175"/>
    </location>
</feature>
<dbReference type="EMBL" id="FNFM01000005">
    <property type="protein sequence ID" value="SDK17613.1"/>
    <property type="molecule type" value="Genomic_DNA"/>
</dbReference>
<evidence type="ECO:0000313" key="4">
    <source>
        <dbReference type="EMBL" id="SDK17613.1"/>
    </source>
</evidence>
<name>A0A1G8ZRF5_ACTMZ</name>
<keyword evidence="2" id="KW-1133">Transmembrane helix</keyword>
<sequence>MRRSGGSDRTENPSRRRTVTNRTRHAALYELVDDGVLSAEQAEAALEALRQSESRTGSRRILRETAGYLGGALVLAGGGLLAELTYDTLARPTRVAILLVVSLLFAATGLYLLGGRPGPRTRETVPGARRRLSSLLFALCALTGASAVSVAVPDFVLLPAMVTGLVLALLGWLAVPAPPGLPALAVAAVATVHSFAGFWFDHVLSERAPASEFGQSELTGLLLLLLGTLWCLWAARRVTVTPTFALALGVTIVLLGSFWVSSVGQSWWGHALALLVAALLLAGFVWRRDLVLLVGGLVALIAGVRDTVADLMGSVGLAVLVLVLGALTMSLGAFAMRRPDPAGSRSARGGAAGNASEPEE</sequence>
<keyword evidence="5" id="KW-1185">Reference proteome</keyword>
<organism evidence="4 5">
    <name type="scientific">Actinopolyspora mzabensis</name>
    <dbReference type="NCBI Taxonomy" id="995066"/>
    <lineage>
        <taxon>Bacteria</taxon>
        <taxon>Bacillati</taxon>
        <taxon>Actinomycetota</taxon>
        <taxon>Actinomycetes</taxon>
        <taxon>Actinopolysporales</taxon>
        <taxon>Actinopolysporaceae</taxon>
        <taxon>Actinopolyspora</taxon>
    </lineage>
</organism>